<dbReference type="Pfam" id="PF09588">
    <property type="entry name" value="YqaJ"/>
    <property type="match status" value="1"/>
</dbReference>
<gene>
    <name evidence="3" type="ORF">NQ315_015381</name>
</gene>
<evidence type="ECO:0000256" key="1">
    <source>
        <dbReference type="SAM" id="MobiDB-lite"/>
    </source>
</evidence>
<protein>
    <recommendedName>
        <fullName evidence="2">YqaJ viral recombinase domain-containing protein</fullName>
    </recommendedName>
</protein>
<evidence type="ECO:0000313" key="3">
    <source>
        <dbReference type="EMBL" id="KAJ8914642.1"/>
    </source>
</evidence>
<feature type="region of interest" description="Disordered" evidence="1">
    <location>
        <begin position="39"/>
        <end position="60"/>
    </location>
</feature>
<dbReference type="Gene3D" id="3.90.320.10">
    <property type="match status" value="1"/>
</dbReference>
<keyword evidence="4" id="KW-1185">Reference proteome</keyword>
<dbReference type="SUPFAM" id="SSF52980">
    <property type="entry name" value="Restriction endonuclease-like"/>
    <property type="match status" value="1"/>
</dbReference>
<evidence type="ECO:0000313" key="4">
    <source>
        <dbReference type="Proteomes" id="UP001159042"/>
    </source>
</evidence>
<dbReference type="AlphaFoldDB" id="A0AAV8VJW6"/>
<dbReference type="Proteomes" id="UP001159042">
    <property type="component" value="Unassembled WGS sequence"/>
</dbReference>
<evidence type="ECO:0000259" key="2">
    <source>
        <dbReference type="Pfam" id="PF09588"/>
    </source>
</evidence>
<accession>A0AAV8VJW6</accession>
<feature type="domain" description="YqaJ viral recombinase" evidence="2">
    <location>
        <begin position="121"/>
        <end position="266"/>
    </location>
</feature>
<dbReference type="InterPro" id="IPR019080">
    <property type="entry name" value="YqaJ_viral_recombinase"/>
</dbReference>
<dbReference type="EMBL" id="JANEYG010000067">
    <property type="protein sequence ID" value="KAJ8914642.1"/>
    <property type="molecule type" value="Genomic_DNA"/>
</dbReference>
<dbReference type="CDD" id="cd22343">
    <property type="entry name" value="PDDEXK_lambda_exonuclease-like"/>
    <property type="match status" value="1"/>
</dbReference>
<dbReference type="InterPro" id="IPR051703">
    <property type="entry name" value="NF-kappa-B_Signaling_Reg"/>
</dbReference>
<sequence length="326" mass="38105">MDEKEAENIREILLNAVPKSSMAVHRKRFKSNENETINTLYEMPGPSTNPPSNRFDTESEPSPFSDIHIIFENARKSFLSETIFNVPIYPIRKCCLEVYETKIICNDIENTCNMTSFDLKKWQEERRYRITGSRCYGLYTYSKEDWETKSSKYFWPKMFSNKYTKYGILFEKEARETYSKNLNRHVVTCGLIISESNPFLAYSPDGIIIENNVPIKLLEIKCPFKGQEVTAVSLFHSCSYLKIENDRMVLNKKHTYYGQVQLGMAILNLKECDFIVYSSFDKTFLNIIVPFDVVYSQIMSFQLNPTALQISGVIPEKCHFIENWIR</sequence>
<reference evidence="3 4" key="1">
    <citation type="journal article" date="2023" name="Insect Mol. Biol.">
        <title>Genome sequencing provides insights into the evolution of gene families encoding plant cell wall-degrading enzymes in longhorned beetles.</title>
        <authorList>
            <person name="Shin N.R."/>
            <person name="Okamura Y."/>
            <person name="Kirsch R."/>
            <person name="Pauchet Y."/>
        </authorList>
    </citation>
    <scope>NUCLEOTIDE SEQUENCE [LARGE SCALE GENOMIC DNA]</scope>
    <source>
        <strain evidence="3">EAD_L_NR</strain>
    </source>
</reference>
<dbReference type="InterPro" id="IPR011335">
    <property type="entry name" value="Restrct_endonuc-II-like"/>
</dbReference>
<organism evidence="3 4">
    <name type="scientific">Exocentrus adspersus</name>
    <dbReference type="NCBI Taxonomy" id="1586481"/>
    <lineage>
        <taxon>Eukaryota</taxon>
        <taxon>Metazoa</taxon>
        <taxon>Ecdysozoa</taxon>
        <taxon>Arthropoda</taxon>
        <taxon>Hexapoda</taxon>
        <taxon>Insecta</taxon>
        <taxon>Pterygota</taxon>
        <taxon>Neoptera</taxon>
        <taxon>Endopterygota</taxon>
        <taxon>Coleoptera</taxon>
        <taxon>Polyphaga</taxon>
        <taxon>Cucujiformia</taxon>
        <taxon>Chrysomeloidea</taxon>
        <taxon>Cerambycidae</taxon>
        <taxon>Lamiinae</taxon>
        <taxon>Acanthocinini</taxon>
        <taxon>Exocentrus</taxon>
    </lineage>
</organism>
<dbReference type="InterPro" id="IPR011604">
    <property type="entry name" value="PDDEXK-like_dom_sf"/>
</dbReference>
<proteinExistence type="predicted"/>
<comment type="caution">
    <text evidence="3">The sequence shown here is derived from an EMBL/GenBank/DDBJ whole genome shotgun (WGS) entry which is preliminary data.</text>
</comment>
<dbReference type="PANTHER" id="PTHR46609">
    <property type="entry name" value="EXONUCLEASE, PHAGE-TYPE/RECB, C-TERMINAL DOMAIN-CONTAINING PROTEIN"/>
    <property type="match status" value="1"/>
</dbReference>
<dbReference type="GO" id="GO:0006281">
    <property type="term" value="P:DNA repair"/>
    <property type="evidence" value="ECO:0007669"/>
    <property type="project" value="UniProtKB-ARBA"/>
</dbReference>
<dbReference type="PANTHER" id="PTHR46609:SF8">
    <property type="entry name" value="YQAJ VIRAL RECOMBINASE DOMAIN-CONTAINING PROTEIN"/>
    <property type="match status" value="1"/>
</dbReference>
<name>A0AAV8VJW6_9CUCU</name>